<dbReference type="Proteomes" id="UP001443914">
    <property type="component" value="Unassembled WGS sequence"/>
</dbReference>
<dbReference type="EMBL" id="JBDFQZ010000005">
    <property type="protein sequence ID" value="KAK9724223.1"/>
    <property type="molecule type" value="Genomic_DNA"/>
</dbReference>
<evidence type="ECO:0000313" key="2">
    <source>
        <dbReference type="EMBL" id="KAK9724223.1"/>
    </source>
</evidence>
<evidence type="ECO:0008006" key="4">
    <source>
        <dbReference type="Google" id="ProtNLM"/>
    </source>
</evidence>
<keyword evidence="3" id="KW-1185">Reference proteome</keyword>
<feature type="region of interest" description="Disordered" evidence="1">
    <location>
        <begin position="240"/>
        <end position="272"/>
    </location>
</feature>
<organism evidence="2 3">
    <name type="scientific">Saponaria officinalis</name>
    <name type="common">Common soapwort</name>
    <name type="synonym">Lychnis saponaria</name>
    <dbReference type="NCBI Taxonomy" id="3572"/>
    <lineage>
        <taxon>Eukaryota</taxon>
        <taxon>Viridiplantae</taxon>
        <taxon>Streptophyta</taxon>
        <taxon>Embryophyta</taxon>
        <taxon>Tracheophyta</taxon>
        <taxon>Spermatophyta</taxon>
        <taxon>Magnoliopsida</taxon>
        <taxon>eudicotyledons</taxon>
        <taxon>Gunneridae</taxon>
        <taxon>Pentapetalae</taxon>
        <taxon>Caryophyllales</taxon>
        <taxon>Caryophyllaceae</taxon>
        <taxon>Caryophylleae</taxon>
        <taxon>Saponaria</taxon>
    </lineage>
</organism>
<gene>
    <name evidence="2" type="ORF">RND81_05G056700</name>
</gene>
<evidence type="ECO:0000256" key="1">
    <source>
        <dbReference type="SAM" id="MobiDB-lite"/>
    </source>
</evidence>
<dbReference type="PANTHER" id="PTHR34222:SF43">
    <property type="entry name" value="RETROTRANSPOSON GAG DOMAIN-CONTAINING PROTEIN"/>
    <property type="match status" value="1"/>
</dbReference>
<feature type="compositionally biased region" description="Basic and acidic residues" evidence="1">
    <location>
        <begin position="258"/>
        <end position="272"/>
    </location>
</feature>
<dbReference type="AlphaFoldDB" id="A0AAW1KUH6"/>
<evidence type="ECO:0000313" key="3">
    <source>
        <dbReference type="Proteomes" id="UP001443914"/>
    </source>
</evidence>
<reference evidence="2" key="1">
    <citation type="submission" date="2024-03" db="EMBL/GenBank/DDBJ databases">
        <title>WGS assembly of Saponaria officinalis var. Norfolk2.</title>
        <authorList>
            <person name="Jenkins J."/>
            <person name="Shu S."/>
            <person name="Grimwood J."/>
            <person name="Barry K."/>
            <person name="Goodstein D."/>
            <person name="Schmutz J."/>
            <person name="Leebens-Mack J."/>
            <person name="Osbourn A."/>
        </authorList>
    </citation>
    <scope>NUCLEOTIDE SEQUENCE [LARGE SCALE GENOMIC DNA]</scope>
    <source>
        <strain evidence="2">JIC</strain>
    </source>
</reference>
<accession>A0AAW1KUH6</accession>
<sequence>MGDKTDSNQQSALLEQMLQLFEKMNKPSSCLENPNHGPNLTDKLNHHNYVKWARLIQLALRGRDRLNQITADLPPPHKAETDYPKWVQRDSQVFSWIIENINSDIVNQFLDYPTAKDLWKGIETLYSSGKDELQIYDLATKAASIKQGKDSIEVFYGKLISIWKEIDRRTPNPMKHAEDITIYNNILQRNRLYQFLAGVNDSLDKERRDLLHQDPLPTVESAYAQIRREIIRRNIMRDDSSHGEITPSEVGTRRAIRGRPDNRNRRGTDDRAHLKCSHCGGTRHTKEGCFKLVGYPEWWPDLKKRARE</sequence>
<dbReference type="PANTHER" id="PTHR34222">
    <property type="entry name" value="GAG_PRE-INTEGRS DOMAIN-CONTAINING PROTEIN"/>
    <property type="match status" value="1"/>
</dbReference>
<name>A0AAW1KUH6_SAPOF</name>
<proteinExistence type="predicted"/>
<comment type="caution">
    <text evidence="2">The sequence shown here is derived from an EMBL/GenBank/DDBJ whole genome shotgun (WGS) entry which is preliminary data.</text>
</comment>
<protein>
    <recommendedName>
        <fullName evidence="4">Retrotransposon Copia-like N-terminal domain-containing protein</fullName>
    </recommendedName>
</protein>